<dbReference type="EMBL" id="JARBJD010000034">
    <property type="protein sequence ID" value="KAK2958860.1"/>
    <property type="molecule type" value="Genomic_DNA"/>
</dbReference>
<organism evidence="2 3">
    <name type="scientific">Blattamonas nauphoetae</name>
    <dbReference type="NCBI Taxonomy" id="2049346"/>
    <lineage>
        <taxon>Eukaryota</taxon>
        <taxon>Metamonada</taxon>
        <taxon>Preaxostyla</taxon>
        <taxon>Oxymonadida</taxon>
        <taxon>Blattamonas</taxon>
    </lineage>
</organism>
<proteinExistence type="predicted"/>
<evidence type="ECO:0008006" key="4">
    <source>
        <dbReference type="Google" id="ProtNLM"/>
    </source>
</evidence>
<gene>
    <name evidence="2" type="ORF">BLNAU_6109</name>
</gene>
<dbReference type="Proteomes" id="UP001281761">
    <property type="component" value="Unassembled WGS sequence"/>
</dbReference>
<feature type="transmembrane region" description="Helical" evidence="1">
    <location>
        <begin position="237"/>
        <end position="261"/>
    </location>
</feature>
<name>A0ABQ9Y532_9EUKA</name>
<protein>
    <recommendedName>
        <fullName evidence="4">Transmembrane protein</fullName>
    </recommendedName>
</protein>
<keyword evidence="3" id="KW-1185">Reference proteome</keyword>
<evidence type="ECO:0000313" key="2">
    <source>
        <dbReference type="EMBL" id="KAK2958860.1"/>
    </source>
</evidence>
<feature type="transmembrane region" description="Helical" evidence="1">
    <location>
        <begin position="48"/>
        <end position="68"/>
    </location>
</feature>
<accession>A0ABQ9Y532</accession>
<keyword evidence="1" id="KW-1133">Transmembrane helix</keyword>
<feature type="transmembrane region" description="Helical" evidence="1">
    <location>
        <begin position="23"/>
        <end position="41"/>
    </location>
</feature>
<keyword evidence="1" id="KW-0812">Transmembrane</keyword>
<feature type="transmembrane region" description="Helical" evidence="1">
    <location>
        <begin position="88"/>
        <end position="112"/>
    </location>
</feature>
<evidence type="ECO:0000256" key="1">
    <source>
        <dbReference type="SAM" id="Phobius"/>
    </source>
</evidence>
<sequence>MVRDEVILSLDVRIESGRIVGELFEHHLILLFLLFWLRVWLSVQKWCVFILSNFLNVRSFFFFFRFFFPSTSCGGDSSSTPCSMMCSSPSFAASCSPFASSFLPFLFFFFLFPSSLPSAWSSTRSTGSSCSAIIRSSIAFCRSSSPLRSIFLPFSFFLLSPSSSWSASVSIPFPPHLDSSAFLLLPLCSFFFFQILFCLFHLPSTTSFCVSFFFLFRFGRSTVSSNPFVSFSSSPRSIMTSLFAATTSSSVSIHLFFFFFFSELVAHPSRSPLFLCSLPFLVVLKYQQTLPSKDRASAAPVFSLSEVVPVRLHHSSD</sequence>
<keyword evidence="1" id="KW-0472">Membrane</keyword>
<reference evidence="2 3" key="1">
    <citation type="journal article" date="2022" name="bioRxiv">
        <title>Genomics of Preaxostyla Flagellates Illuminates Evolutionary Transitions and the Path Towards Mitochondrial Loss.</title>
        <authorList>
            <person name="Novak L.V.F."/>
            <person name="Treitli S.C."/>
            <person name="Pyrih J."/>
            <person name="Halakuc P."/>
            <person name="Pipaliya S.V."/>
            <person name="Vacek V."/>
            <person name="Brzon O."/>
            <person name="Soukal P."/>
            <person name="Eme L."/>
            <person name="Dacks J.B."/>
            <person name="Karnkowska A."/>
            <person name="Elias M."/>
            <person name="Hampl V."/>
        </authorList>
    </citation>
    <scope>NUCLEOTIDE SEQUENCE [LARGE SCALE GENOMIC DNA]</scope>
    <source>
        <strain evidence="2">NAU3</strain>
        <tissue evidence="2">Gut</tissue>
    </source>
</reference>
<comment type="caution">
    <text evidence="2">The sequence shown here is derived from an EMBL/GenBank/DDBJ whole genome shotgun (WGS) entry which is preliminary data.</text>
</comment>
<feature type="transmembrane region" description="Helical" evidence="1">
    <location>
        <begin position="191"/>
        <end position="216"/>
    </location>
</feature>
<evidence type="ECO:0000313" key="3">
    <source>
        <dbReference type="Proteomes" id="UP001281761"/>
    </source>
</evidence>